<evidence type="ECO:0000313" key="2">
    <source>
        <dbReference type="Proteomes" id="UP000191901"/>
    </source>
</evidence>
<name>A0A1Z3HLI8_9CYAN</name>
<gene>
    <name evidence="1" type="ORF">XM38_021210</name>
</gene>
<evidence type="ECO:0000313" key="1">
    <source>
        <dbReference type="EMBL" id="ASC71171.1"/>
    </source>
</evidence>
<organism evidence="1 2">
    <name type="scientific">Halomicronema hongdechloris C2206</name>
    <dbReference type="NCBI Taxonomy" id="1641165"/>
    <lineage>
        <taxon>Bacteria</taxon>
        <taxon>Bacillati</taxon>
        <taxon>Cyanobacteriota</taxon>
        <taxon>Cyanophyceae</taxon>
        <taxon>Nodosilineales</taxon>
        <taxon>Nodosilineaceae</taxon>
        <taxon>Halomicronema</taxon>
    </lineage>
</organism>
<sequence>MQDGETLSLVEKLIRELGGSDCKFKRAVIVAIADSNAQMQVNLSKKRFSNSYCRCVGAVKNAHYP</sequence>
<keyword evidence="2" id="KW-1185">Reference proteome</keyword>
<dbReference type="Proteomes" id="UP000191901">
    <property type="component" value="Chromosome"/>
</dbReference>
<dbReference type="STRING" id="1641165.XM38_12710"/>
<dbReference type="AlphaFoldDB" id="A0A1Z3HLI8"/>
<accession>A0A1Z3HLI8</accession>
<reference evidence="1 2" key="1">
    <citation type="journal article" date="2016" name="Biochim. Biophys. Acta">
        <title>Characterization of red-shifted phycobilisomes isolated from the chlorophyll f-containing cyanobacterium Halomicronema hongdechloris.</title>
        <authorList>
            <person name="Li Y."/>
            <person name="Lin Y."/>
            <person name="Garvey C.J."/>
            <person name="Birch D."/>
            <person name="Corkery R.W."/>
            <person name="Loughlin P.C."/>
            <person name="Scheer H."/>
            <person name="Willows R.D."/>
            <person name="Chen M."/>
        </authorList>
    </citation>
    <scope>NUCLEOTIDE SEQUENCE [LARGE SCALE GENOMIC DNA]</scope>
    <source>
        <strain evidence="1 2">C2206</strain>
    </source>
</reference>
<dbReference type="KEGG" id="hhg:XM38_021210"/>
<proteinExistence type="predicted"/>
<protein>
    <submittedName>
        <fullName evidence="1">Uncharacterized protein</fullName>
    </submittedName>
</protein>
<dbReference type="EMBL" id="CP021983">
    <property type="protein sequence ID" value="ASC71171.1"/>
    <property type="molecule type" value="Genomic_DNA"/>
</dbReference>